<evidence type="ECO:0000313" key="2">
    <source>
        <dbReference type="Proteomes" id="UP000305874"/>
    </source>
</evidence>
<accession>A0A5S3Z6N0</accession>
<gene>
    <name evidence="1" type="ORF">CWC05_07450</name>
</gene>
<proteinExistence type="predicted"/>
<dbReference type="Proteomes" id="UP000305874">
    <property type="component" value="Unassembled WGS sequence"/>
</dbReference>
<comment type="caution">
    <text evidence="1">The sequence shown here is derived from an EMBL/GenBank/DDBJ whole genome shotgun (WGS) entry which is preliminary data.</text>
</comment>
<dbReference type="GeneID" id="58227757"/>
<dbReference type="OrthoDB" id="6311205at2"/>
<dbReference type="AlphaFoldDB" id="A0A5S3Z6N0"/>
<dbReference type="STRING" id="151081.TW72_04550"/>
<name>A0A5S3Z6N0_9GAMM</name>
<dbReference type="InterPro" id="IPR021559">
    <property type="entry name" value="DUF3019"/>
</dbReference>
<dbReference type="Pfam" id="PF11456">
    <property type="entry name" value="DUF3019"/>
    <property type="match status" value="1"/>
</dbReference>
<organism evidence="1 2">
    <name type="scientific">Pseudoalteromonas ruthenica</name>
    <dbReference type="NCBI Taxonomy" id="151081"/>
    <lineage>
        <taxon>Bacteria</taxon>
        <taxon>Pseudomonadati</taxon>
        <taxon>Pseudomonadota</taxon>
        <taxon>Gammaproteobacteria</taxon>
        <taxon>Alteromonadales</taxon>
        <taxon>Pseudoalteromonadaceae</taxon>
        <taxon>Pseudoalteromonas</taxon>
    </lineage>
</organism>
<reference evidence="2" key="2">
    <citation type="submission" date="2019-06" db="EMBL/GenBank/DDBJ databases">
        <title>Co-occurence of chitin degradation, pigmentation and bioactivity in marine Pseudoalteromonas.</title>
        <authorList>
            <person name="Sonnenschein E.C."/>
            <person name="Bech P.K."/>
        </authorList>
    </citation>
    <scope>NUCLEOTIDE SEQUENCE [LARGE SCALE GENOMIC DNA]</scope>
    <source>
        <strain evidence="2">S2897</strain>
    </source>
</reference>
<evidence type="ECO:0000313" key="1">
    <source>
        <dbReference type="EMBL" id="TMP87681.1"/>
    </source>
</evidence>
<dbReference type="RefSeq" id="WP_022945729.1">
    <property type="nucleotide sequence ID" value="NZ_CP023396.1"/>
</dbReference>
<sequence length="126" mass="14376">MISAVFAATLVNAMQLSSTLTLSDTALVIAPQYCVVAEKGQACETAMHIRWQLPQAMPVCLRENERTLQCWQDQRQGQWQYKAKVQLPAIYSLTHAQTGELVVDTQLELQTMQSSRRRLRSVWSFF</sequence>
<dbReference type="EMBL" id="PNCG01000005">
    <property type="protein sequence ID" value="TMP87681.1"/>
    <property type="molecule type" value="Genomic_DNA"/>
</dbReference>
<reference evidence="1 2" key="1">
    <citation type="submission" date="2017-12" db="EMBL/GenBank/DDBJ databases">
        <authorList>
            <person name="Paulsen S."/>
            <person name="Gram L.K."/>
        </authorList>
    </citation>
    <scope>NUCLEOTIDE SEQUENCE [LARGE SCALE GENOMIC DNA]</scope>
    <source>
        <strain evidence="1 2">S2897</strain>
    </source>
</reference>
<protein>
    <submittedName>
        <fullName evidence="1">DUF3019 domain-containing protein</fullName>
    </submittedName>
</protein>